<dbReference type="Pfam" id="PF00535">
    <property type="entry name" value="Glycos_transf_2"/>
    <property type="match status" value="1"/>
</dbReference>
<dbReference type="InterPro" id="IPR001173">
    <property type="entry name" value="Glyco_trans_2-like"/>
</dbReference>
<dbReference type="AlphaFoldDB" id="A0A9X2AC10"/>
<organism evidence="5 6">
    <name type="scientific">Christiangramia lutea</name>
    <dbReference type="NCBI Taxonomy" id="1607951"/>
    <lineage>
        <taxon>Bacteria</taxon>
        <taxon>Pseudomonadati</taxon>
        <taxon>Bacteroidota</taxon>
        <taxon>Flavobacteriia</taxon>
        <taxon>Flavobacteriales</taxon>
        <taxon>Flavobacteriaceae</taxon>
        <taxon>Christiangramia</taxon>
    </lineage>
</organism>
<protein>
    <submittedName>
        <fullName evidence="5">Glycosyltransferase family 2 protein</fullName>
    </submittedName>
</protein>
<gene>
    <name evidence="5" type="ORF">ML462_12205</name>
</gene>
<evidence type="ECO:0000259" key="4">
    <source>
        <dbReference type="Pfam" id="PF00535"/>
    </source>
</evidence>
<dbReference type="SUPFAM" id="SSF53448">
    <property type="entry name" value="Nucleotide-diphospho-sugar transferases"/>
    <property type="match status" value="1"/>
</dbReference>
<reference evidence="5" key="1">
    <citation type="submission" date="2022-03" db="EMBL/GenBank/DDBJ databases">
        <title>Gramella crocea sp. nov., isolated from activated sludge of a seafood processing plant.</title>
        <authorList>
            <person name="Zhang X."/>
        </authorList>
    </citation>
    <scope>NUCLEOTIDE SEQUENCE</scope>
    <source>
        <strain evidence="5">YJ019</strain>
    </source>
</reference>
<dbReference type="PANTHER" id="PTHR43630:SF1">
    <property type="entry name" value="POLY-BETA-1,6-N-ACETYL-D-GLUCOSAMINE SYNTHASE"/>
    <property type="match status" value="1"/>
</dbReference>
<name>A0A9X2AC10_9FLAO</name>
<dbReference type="Proteomes" id="UP001139226">
    <property type="component" value="Unassembled WGS sequence"/>
</dbReference>
<comment type="similarity">
    <text evidence="1">Belongs to the glycosyltransferase 2 family.</text>
</comment>
<accession>A0A9X2AC10</accession>
<dbReference type="EMBL" id="JAKVTV010000004">
    <property type="protein sequence ID" value="MCH4823932.1"/>
    <property type="molecule type" value="Genomic_DNA"/>
</dbReference>
<keyword evidence="3" id="KW-0808">Transferase</keyword>
<dbReference type="RefSeq" id="WP_240714104.1">
    <property type="nucleotide sequence ID" value="NZ_JAKVTV010000004.1"/>
</dbReference>
<sequence>MKIDIVIPAHNEANFIGESLQSLIDQSLTPNKIVVVDDSSTDNTSEVVERFTKDYSFVELVKNNSSTEHAPGSKVINAFYKGYYKLQNDFDVICKFDADLIFPKNYLETIAEHFEKDFQAGMVGGFCSVKRKNKWVPENLTGKDHIRGALKAYRKHCFIQIGELKPAMGWDTADELLARFHGWKVITDESLLVKHLRPTGMNYFEHSGRKQGEAFYRLRYGTLLSLIASAKLAAMKMNPFAFLHYTSGYFQAKRKKRPFLVSEEEGRFIRKLRWANIRKKIA</sequence>
<dbReference type="PANTHER" id="PTHR43630">
    <property type="entry name" value="POLY-BETA-1,6-N-ACETYL-D-GLUCOSAMINE SYNTHASE"/>
    <property type="match status" value="1"/>
</dbReference>
<dbReference type="GO" id="GO:0016757">
    <property type="term" value="F:glycosyltransferase activity"/>
    <property type="evidence" value="ECO:0007669"/>
    <property type="project" value="UniProtKB-KW"/>
</dbReference>
<proteinExistence type="inferred from homology"/>
<evidence type="ECO:0000256" key="1">
    <source>
        <dbReference type="ARBA" id="ARBA00006739"/>
    </source>
</evidence>
<comment type="caution">
    <text evidence="5">The sequence shown here is derived from an EMBL/GenBank/DDBJ whole genome shotgun (WGS) entry which is preliminary data.</text>
</comment>
<dbReference type="InterPro" id="IPR029044">
    <property type="entry name" value="Nucleotide-diphossugar_trans"/>
</dbReference>
<dbReference type="CDD" id="cd00761">
    <property type="entry name" value="Glyco_tranf_GTA_type"/>
    <property type="match status" value="1"/>
</dbReference>
<keyword evidence="6" id="KW-1185">Reference proteome</keyword>
<evidence type="ECO:0000256" key="3">
    <source>
        <dbReference type="ARBA" id="ARBA00022679"/>
    </source>
</evidence>
<evidence type="ECO:0000313" key="5">
    <source>
        <dbReference type="EMBL" id="MCH4823932.1"/>
    </source>
</evidence>
<dbReference type="Gene3D" id="3.90.550.10">
    <property type="entry name" value="Spore Coat Polysaccharide Biosynthesis Protein SpsA, Chain A"/>
    <property type="match status" value="1"/>
</dbReference>
<evidence type="ECO:0000313" key="6">
    <source>
        <dbReference type="Proteomes" id="UP001139226"/>
    </source>
</evidence>
<keyword evidence="2" id="KW-0328">Glycosyltransferase</keyword>
<evidence type="ECO:0000256" key="2">
    <source>
        <dbReference type="ARBA" id="ARBA00022676"/>
    </source>
</evidence>
<feature type="domain" description="Glycosyltransferase 2-like" evidence="4">
    <location>
        <begin position="5"/>
        <end position="136"/>
    </location>
</feature>